<evidence type="ECO:0000256" key="2">
    <source>
        <dbReference type="SAM" id="MobiDB-lite"/>
    </source>
</evidence>
<dbReference type="GO" id="GO:0009253">
    <property type="term" value="P:peptidoglycan catabolic process"/>
    <property type="evidence" value="ECO:0007669"/>
    <property type="project" value="InterPro"/>
</dbReference>
<dbReference type="GO" id="GO:0030288">
    <property type="term" value="C:outer membrane-bounded periplasmic space"/>
    <property type="evidence" value="ECO:0007669"/>
    <property type="project" value="TreeGrafter"/>
</dbReference>
<dbReference type="Gene3D" id="3.30.457.10">
    <property type="entry name" value="Copper amine oxidase-like, N-terminal domain"/>
    <property type="match status" value="1"/>
</dbReference>
<dbReference type="PANTHER" id="PTHR30404">
    <property type="entry name" value="N-ACETYLMURAMOYL-L-ALANINE AMIDASE"/>
    <property type="match status" value="1"/>
</dbReference>
<dbReference type="GO" id="GO:0008745">
    <property type="term" value="F:N-acetylmuramoyl-L-alanine amidase activity"/>
    <property type="evidence" value="ECO:0007669"/>
    <property type="project" value="InterPro"/>
</dbReference>
<dbReference type="AlphaFoldDB" id="A0A3S9UX33"/>
<dbReference type="RefSeq" id="WP_126997961.1">
    <property type="nucleotide sequence ID" value="NZ_CP034346.1"/>
</dbReference>
<dbReference type="SUPFAM" id="SSF53187">
    <property type="entry name" value="Zn-dependent exopeptidases"/>
    <property type="match status" value="1"/>
</dbReference>
<keyword evidence="5" id="KW-1185">Reference proteome</keyword>
<proteinExistence type="predicted"/>
<dbReference type="SUPFAM" id="SSF55383">
    <property type="entry name" value="Copper amine oxidase, domain N"/>
    <property type="match status" value="1"/>
</dbReference>
<dbReference type="InterPro" id="IPR036582">
    <property type="entry name" value="Mao_N_sf"/>
</dbReference>
<dbReference type="Pfam" id="PF01520">
    <property type="entry name" value="Amidase_3"/>
    <property type="match status" value="1"/>
</dbReference>
<feature type="region of interest" description="Disordered" evidence="2">
    <location>
        <begin position="144"/>
        <end position="169"/>
    </location>
</feature>
<dbReference type="CDD" id="cd02696">
    <property type="entry name" value="MurNAc-LAA"/>
    <property type="match status" value="1"/>
</dbReference>
<evidence type="ECO:0000259" key="3">
    <source>
        <dbReference type="SMART" id="SM00646"/>
    </source>
</evidence>
<dbReference type="EMBL" id="CP034346">
    <property type="protein sequence ID" value="AZS14886.1"/>
    <property type="molecule type" value="Genomic_DNA"/>
</dbReference>
<dbReference type="InterPro" id="IPR012854">
    <property type="entry name" value="Cu_amine_oxidase-like_N"/>
</dbReference>
<dbReference type="InterPro" id="IPR021731">
    <property type="entry name" value="AMIN_dom"/>
</dbReference>
<dbReference type="OrthoDB" id="9806267at2"/>
<dbReference type="InterPro" id="IPR050695">
    <property type="entry name" value="N-acetylmuramoyl_amidase_3"/>
</dbReference>
<dbReference type="KEGG" id="plut:EI981_10725"/>
<dbReference type="Proteomes" id="UP000270678">
    <property type="component" value="Chromosome"/>
</dbReference>
<gene>
    <name evidence="4" type="ORF">EI981_10725</name>
</gene>
<protein>
    <submittedName>
        <fullName evidence="4">AMIN domain-containing protein</fullName>
    </submittedName>
</protein>
<dbReference type="Pfam" id="PF11741">
    <property type="entry name" value="AMIN"/>
    <property type="match status" value="1"/>
</dbReference>
<evidence type="ECO:0000313" key="5">
    <source>
        <dbReference type="Proteomes" id="UP000270678"/>
    </source>
</evidence>
<name>A0A3S9UX33_9BACL</name>
<sequence length="476" mass="50975">MKKIGFGVLMFFVMFMLVLPQIGHAASGGTSIVLDGKALNLPANGQVQNLKGNVMIPIRVVSEELGFDVNWEKKTRTVTIQQLDTVLKLVVDQSTAIVNGDSVRLPVAPKLVSDTVIVPLRFVGEQMGLKVSWDNKAKTAYLVSPNSGSGSGSGGNAGSGNQPSNPGQVENLANINGISFSNNQLMIAVDKNVKPSVFTMNGPDRIVIDIPNARFGDSFATGQNLDSNKNGSLEVSDYPGISRIRYALFSDNPSTVRVVMDMDSAKKYKLVNNNDGLVIIDLNVEDSTSPGTTPGGGGNGKKLVIIDAGHGGSDPGAISITKKNEKDFTLAVALKVQALLQMESQIEVVMTRESDTYPTLSDRSNLANKLNADIFVSIHGNSGPSTATGVETFYTRSDSAQLAKVMHKYLVKSTGLADRKVKTQSLHVTRETKMPAVLLECGFLSNSSDESKMYTEQFQDSVADGIVKGIKEYFGM</sequence>
<organism evidence="4 5">
    <name type="scientific">Paenibacillus lutimineralis</name>
    <dbReference type="NCBI Taxonomy" id="2707005"/>
    <lineage>
        <taxon>Bacteria</taxon>
        <taxon>Bacillati</taxon>
        <taxon>Bacillota</taxon>
        <taxon>Bacilli</taxon>
        <taxon>Bacillales</taxon>
        <taxon>Paenibacillaceae</taxon>
        <taxon>Paenibacillus</taxon>
    </lineage>
</organism>
<dbReference type="PANTHER" id="PTHR30404:SF0">
    <property type="entry name" value="N-ACETYLMURAMOYL-L-ALANINE AMIDASE AMIC"/>
    <property type="match status" value="1"/>
</dbReference>
<accession>A0A3S9UX33</accession>
<evidence type="ECO:0000256" key="1">
    <source>
        <dbReference type="ARBA" id="ARBA00022801"/>
    </source>
</evidence>
<dbReference type="Gene3D" id="2.60.40.3500">
    <property type="match status" value="1"/>
</dbReference>
<keyword evidence="1" id="KW-0378">Hydrolase</keyword>
<feature type="compositionally biased region" description="Gly residues" evidence="2">
    <location>
        <begin position="149"/>
        <end position="158"/>
    </location>
</feature>
<evidence type="ECO:0000313" key="4">
    <source>
        <dbReference type="EMBL" id="AZS14886.1"/>
    </source>
</evidence>
<dbReference type="SMART" id="SM00646">
    <property type="entry name" value="Ami_3"/>
    <property type="match status" value="1"/>
</dbReference>
<dbReference type="InterPro" id="IPR002508">
    <property type="entry name" value="MurNAc-LAA_cat"/>
</dbReference>
<reference evidence="5" key="1">
    <citation type="submission" date="2018-12" db="EMBL/GenBank/DDBJ databases">
        <title>Complete genome sequence of Paenibacillus sp. MBLB1234.</title>
        <authorList>
            <person name="Nam Y.-D."/>
            <person name="Kang J."/>
            <person name="Chung W.-H."/>
            <person name="Park Y.S."/>
        </authorList>
    </citation>
    <scope>NUCLEOTIDE SEQUENCE [LARGE SCALE GENOMIC DNA]</scope>
    <source>
        <strain evidence="5">MBLB1234</strain>
    </source>
</reference>
<dbReference type="Pfam" id="PF07833">
    <property type="entry name" value="Cu_amine_oxidN1"/>
    <property type="match status" value="1"/>
</dbReference>
<feature type="domain" description="MurNAc-LAA" evidence="3">
    <location>
        <begin position="364"/>
        <end position="471"/>
    </location>
</feature>
<dbReference type="Gene3D" id="3.40.630.40">
    <property type="entry name" value="Zn-dependent exopeptidases"/>
    <property type="match status" value="1"/>
</dbReference>